<dbReference type="PANTHER" id="PTHR23284:SF0">
    <property type="entry name" value="PROLACTIN REGULATORY ELEMENT-BINDING PROTEIN"/>
    <property type="match status" value="1"/>
</dbReference>
<dbReference type="GO" id="GO:0006888">
    <property type="term" value="P:endoplasmic reticulum to Golgi vesicle-mediated transport"/>
    <property type="evidence" value="ECO:0007669"/>
    <property type="project" value="TreeGrafter"/>
</dbReference>
<evidence type="ECO:0000256" key="2">
    <source>
        <dbReference type="ARBA" id="ARBA00022448"/>
    </source>
</evidence>
<keyword evidence="3 11" id="KW-0853">WD repeat</keyword>
<keyword evidence="9 12" id="KW-1133">Transmembrane helix</keyword>
<feature type="transmembrane region" description="Helical" evidence="12">
    <location>
        <begin position="368"/>
        <end position="391"/>
    </location>
</feature>
<dbReference type="GO" id="GO:0003400">
    <property type="term" value="P:regulation of COPII vesicle coating"/>
    <property type="evidence" value="ECO:0007669"/>
    <property type="project" value="TreeGrafter"/>
</dbReference>
<dbReference type="GO" id="GO:0015031">
    <property type="term" value="P:protein transport"/>
    <property type="evidence" value="ECO:0007669"/>
    <property type="project" value="UniProtKB-KW"/>
</dbReference>
<keyword evidence="2" id="KW-0813">Transport</keyword>
<keyword evidence="6" id="KW-0256">Endoplasmic reticulum</keyword>
<dbReference type="Gene3D" id="2.130.10.10">
    <property type="entry name" value="YVTN repeat-like/Quinoprotein amine dehydrogenase"/>
    <property type="match status" value="1"/>
</dbReference>
<organism evidence="13 14">
    <name type="scientific">Dentipellis fragilis</name>
    <dbReference type="NCBI Taxonomy" id="205917"/>
    <lineage>
        <taxon>Eukaryota</taxon>
        <taxon>Fungi</taxon>
        <taxon>Dikarya</taxon>
        <taxon>Basidiomycota</taxon>
        <taxon>Agaricomycotina</taxon>
        <taxon>Agaricomycetes</taxon>
        <taxon>Russulales</taxon>
        <taxon>Hericiaceae</taxon>
        <taxon>Dentipellis</taxon>
    </lineage>
</organism>
<keyword evidence="14" id="KW-1185">Reference proteome</keyword>
<keyword evidence="5" id="KW-0677">Repeat</keyword>
<evidence type="ECO:0000256" key="1">
    <source>
        <dbReference type="ARBA" id="ARBA00004648"/>
    </source>
</evidence>
<dbReference type="InterPro" id="IPR045260">
    <property type="entry name" value="Sec12-like"/>
</dbReference>
<evidence type="ECO:0000256" key="9">
    <source>
        <dbReference type="ARBA" id="ARBA00022989"/>
    </source>
</evidence>
<comment type="caution">
    <text evidence="13">The sequence shown here is derived from an EMBL/GenBank/DDBJ whole genome shotgun (WGS) entry which is preliminary data.</text>
</comment>
<evidence type="ECO:0000256" key="8">
    <source>
        <dbReference type="ARBA" id="ARBA00022927"/>
    </source>
</evidence>
<keyword evidence="10 12" id="KW-0472">Membrane</keyword>
<evidence type="ECO:0000256" key="7">
    <source>
        <dbReference type="ARBA" id="ARBA00022892"/>
    </source>
</evidence>
<evidence type="ECO:0000313" key="13">
    <source>
        <dbReference type="EMBL" id="TFY69607.1"/>
    </source>
</evidence>
<dbReference type="GO" id="GO:0005789">
    <property type="term" value="C:endoplasmic reticulum membrane"/>
    <property type="evidence" value="ECO:0007669"/>
    <property type="project" value="UniProtKB-SubCell"/>
</dbReference>
<proteinExistence type="predicted"/>
<reference evidence="13 14" key="1">
    <citation type="submission" date="2019-02" db="EMBL/GenBank/DDBJ databases">
        <title>Genome sequencing of the rare red list fungi Dentipellis fragilis.</title>
        <authorList>
            <person name="Buettner E."/>
            <person name="Kellner H."/>
        </authorList>
    </citation>
    <scope>NUCLEOTIDE SEQUENCE [LARGE SCALE GENOMIC DNA]</scope>
    <source>
        <strain evidence="13 14">DSM 105465</strain>
    </source>
</reference>
<dbReference type="STRING" id="205917.A0A4Y9Z6F5"/>
<dbReference type="PROSITE" id="PS50082">
    <property type="entry name" value="WD_REPEATS_2"/>
    <property type="match status" value="1"/>
</dbReference>
<keyword evidence="4 12" id="KW-0812">Transmembrane</keyword>
<dbReference type="Proteomes" id="UP000298327">
    <property type="component" value="Unassembled WGS sequence"/>
</dbReference>
<evidence type="ECO:0000256" key="4">
    <source>
        <dbReference type="ARBA" id="ARBA00022692"/>
    </source>
</evidence>
<evidence type="ECO:0000256" key="6">
    <source>
        <dbReference type="ARBA" id="ARBA00022824"/>
    </source>
</evidence>
<dbReference type="OrthoDB" id="2013972at2759"/>
<evidence type="ECO:0000256" key="12">
    <source>
        <dbReference type="SAM" id="Phobius"/>
    </source>
</evidence>
<dbReference type="InterPro" id="IPR001680">
    <property type="entry name" value="WD40_rpt"/>
</dbReference>
<dbReference type="GO" id="GO:0005085">
    <property type="term" value="F:guanyl-nucleotide exchange factor activity"/>
    <property type="evidence" value="ECO:0007669"/>
    <property type="project" value="InterPro"/>
</dbReference>
<accession>A0A4Y9Z6F5</accession>
<evidence type="ECO:0000256" key="10">
    <source>
        <dbReference type="ARBA" id="ARBA00023136"/>
    </source>
</evidence>
<evidence type="ECO:0000256" key="11">
    <source>
        <dbReference type="PROSITE-ProRule" id="PRU00221"/>
    </source>
</evidence>
<evidence type="ECO:0000256" key="5">
    <source>
        <dbReference type="ARBA" id="ARBA00022737"/>
    </source>
</evidence>
<sequence>MRTRHVAHAVPAFPVYSSAFLGPYDLVLGGGGGASRSGIKNKLRLYRLDEILQMKLIDELELERGEDAPMSMAAWADGAMIVCGINSPEDKMGKGENQNCRVFEVNDNKLALLSSISTLKSNDLEDYQRVTVLSPDANYLAVAGTHDLALLTFPGLEVATTRIEQGEIYDIAFDASSFIVATTINLLVYSLAQPEKTDSSEKGKQKQDPHVNLEVVRTIQRPKLPGGGAEGSFRAARFNPTNPRIFYTIINSTPPRKRGAKSVPRRSYIARWNTETWKVDRMRKLGDKGVTVFDVSPNGKWIAYGSSDCTIGLLDAQTLAPLLSILKSHEFPPTVLRFNPSSSLLVSGSADSTVRIISIPSELGDASWGTYYAILMAVFIILFAIAVQLVINGTI</sequence>
<evidence type="ECO:0000256" key="3">
    <source>
        <dbReference type="ARBA" id="ARBA00022574"/>
    </source>
</evidence>
<dbReference type="Pfam" id="PF00400">
    <property type="entry name" value="WD40"/>
    <property type="match status" value="2"/>
</dbReference>
<name>A0A4Y9Z6F5_9AGAM</name>
<keyword evidence="8" id="KW-0653">Protein transport</keyword>
<dbReference type="EMBL" id="SEOQ01000132">
    <property type="protein sequence ID" value="TFY69607.1"/>
    <property type="molecule type" value="Genomic_DNA"/>
</dbReference>
<dbReference type="InterPro" id="IPR036322">
    <property type="entry name" value="WD40_repeat_dom_sf"/>
</dbReference>
<protein>
    <submittedName>
        <fullName evidence="13">Uncharacterized protein</fullName>
    </submittedName>
</protein>
<dbReference type="PANTHER" id="PTHR23284">
    <property type="entry name" value="PROLACTIN REGULATORY ELEMENT BINDING PROTEIN"/>
    <property type="match status" value="1"/>
</dbReference>
<dbReference type="SMART" id="SM00320">
    <property type="entry name" value="WD40"/>
    <property type="match status" value="2"/>
</dbReference>
<dbReference type="AlphaFoldDB" id="A0A4Y9Z6F5"/>
<comment type="subcellular location">
    <subcellularLocation>
        <location evidence="1">Endoplasmic reticulum membrane</location>
        <topology evidence="1">Single-pass type II membrane protein</topology>
    </subcellularLocation>
</comment>
<keyword evidence="7" id="KW-0931">ER-Golgi transport</keyword>
<dbReference type="SUPFAM" id="SSF50978">
    <property type="entry name" value="WD40 repeat-like"/>
    <property type="match status" value="1"/>
</dbReference>
<gene>
    <name evidence="13" type="ORF">EVG20_g3061</name>
</gene>
<dbReference type="InterPro" id="IPR015943">
    <property type="entry name" value="WD40/YVTN_repeat-like_dom_sf"/>
</dbReference>
<evidence type="ECO:0000313" key="14">
    <source>
        <dbReference type="Proteomes" id="UP000298327"/>
    </source>
</evidence>
<feature type="repeat" description="WD" evidence="11">
    <location>
        <begin position="326"/>
        <end position="356"/>
    </location>
</feature>